<keyword evidence="2" id="KW-1185">Reference proteome</keyword>
<dbReference type="EMBL" id="SRHE01000356">
    <property type="protein sequence ID" value="TWW09183.1"/>
    <property type="molecule type" value="Genomic_DNA"/>
</dbReference>
<evidence type="ECO:0000313" key="1">
    <source>
        <dbReference type="EMBL" id="TWW09183.1"/>
    </source>
</evidence>
<evidence type="ECO:0000313" key="2">
    <source>
        <dbReference type="Proteomes" id="UP000321083"/>
    </source>
</evidence>
<gene>
    <name evidence="1" type="ORF">E3A20_16860</name>
</gene>
<reference evidence="1 2" key="1">
    <citation type="submission" date="2019-08" db="EMBL/GenBank/DDBJ databases">
        <title>100 year-old enigma solved: identification of Planctomyces bekefii, the type genus and species of the phylum Planctomycetes.</title>
        <authorList>
            <person name="Svetlana D.N."/>
            <person name="Overmann J."/>
        </authorList>
    </citation>
    <scope>NUCLEOTIDE SEQUENCE [LARGE SCALE GENOMIC DNA]</scope>
    <source>
        <strain evidence="1">Phe10_nw2017</strain>
    </source>
</reference>
<protein>
    <submittedName>
        <fullName evidence="1">Uncharacterized protein</fullName>
    </submittedName>
</protein>
<dbReference type="Proteomes" id="UP000321083">
    <property type="component" value="Unassembled WGS sequence"/>
</dbReference>
<accession>A0A5C6M4R1</accession>
<comment type="caution">
    <text evidence="1">The sequence shown here is derived from an EMBL/GenBank/DDBJ whole genome shotgun (WGS) entry which is preliminary data.</text>
</comment>
<name>A0A5C6M4R1_9PLAN</name>
<organism evidence="1 2">
    <name type="scientific">Planctomyces bekefii</name>
    <dbReference type="NCBI Taxonomy" id="1653850"/>
    <lineage>
        <taxon>Bacteria</taxon>
        <taxon>Pseudomonadati</taxon>
        <taxon>Planctomycetota</taxon>
        <taxon>Planctomycetia</taxon>
        <taxon>Planctomycetales</taxon>
        <taxon>Planctomycetaceae</taxon>
        <taxon>Planctomyces</taxon>
    </lineage>
</organism>
<sequence length="216" mass="24319">MTPSVPQVRSSEAIEFIRGTLDNKFKVITDFLNKLFNLTLTSREPEPLKTSSASYLRSIFDSKKPNYEQAAPDAELKIQNRLCRDEDILKTAVLIETNILLATRSPEAKKALATQISAQMELDRQAIEADPQAKNTDNMASFLACQLMSELNEGSNDSVKNAQEILKRLEGHPPQFYKVVFEKMKSHLDNFSVSEGKERFNLAIDLFNKNSETAST</sequence>
<proteinExistence type="predicted"/>
<dbReference type="AlphaFoldDB" id="A0A5C6M4R1"/>
<reference evidence="1 2" key="2">
    <citation type="submission" date="2019-08" db="EMBL/GenBank/DDBJ databases">
        <authorList>
            <person name="Henke P."/>
        </authorList>
    </citation>
    <scope>NUCLEOTIDE SEQUENCE [LARGE SCALE GENOMIC DNA]</scope>
    <source>
        <strain evidence="1">Phe10_nw2017</strain>
    </source>
</reference>